<feature type="non-terminal residue" evidence="1">
    <location>
        <position position="1"/>
    </location>
</feature>
<organism evidence="1 2">
    <name type="scientific">Trichomalopsis sarcophagae</name>
    <dbReference type="NCBI Taxonomy" id="543379"/>
    <lineage>
        <taxon>Eukaryota</taxon>
        <taxon>Metazoa</taxon>
        <taxon>Ecdysozoa</taxon>
        <taxon>Arthropoda</taxon>
        <taxon>Hexapoda</taxon>
        <taxon>Insecta</taxon>
        <taxon>Pterygota</taxon>
        <taxon>Neoptera</taxon>
        <taxon>Endopterygota</taxon>
        <taxon>Hymenoptera</taxon>
        <taxon>Apocrita</taxon>
        <taxon>Proctotrupomorpha</taxon>
        <taxon>Chalcidoidea</taxon>
        <taxon>Pteromalidae</taxon>
        <taxon>Pteromalinae</taxon>
        <taxon>Trichomalopsis</taxon>
    </lineage>
</organism>
<dbReference type="EMBL" id="NNAY01000162">
    <property type="protein sequence ID" value="OXU30422.1"/>
    <property type="molecule type" value="Genomic_DNA"/>
</dbReference>
<name>A0A232FIB7_9HYME</name>
<reference evidence="1 2" key="1">
    <citation type="journal article" date="2017" name="Curr. Biol.">
        <title>The Evolution of Venom by Co-option of Single-Copy Genes.</title>
        <authorList>
            <person name="Martinson E.O."/>
            <person name="Mrinalini"/>
            <person name="Kelkar Y.D."/>
            <person name="Chang C.H."/>
            <person name="Werren J.H."/>
        </authorList>
    </citation>
    <scope>NUCLEOTIDE SEQUENCE [LARGE SCALE GENOMIC DNA]</scope>
    <source>
        <strain evidence="1 2">Alberta</strain>
        <tissue evidence="1">Whole body</tissue>
    </source>
</reference>
<gene>
    <name evidence="1" type="ORF">TSAR_012526</name>
</gene>
<evidence type="ECO:0000313" key="1">
    <source>
        <dbReference type="EMBL" id="OXU30422.1"/>
    </source>
</evidence>
<dbReference type="AlphaFoldDB" id="A0A232FIB7"/>
<comment type="caution">
    <text evidence="1">The sequence shown here is derived from an EMBL/GenBank/DDBJ whole genome shotgun (WGS) entry which is preliminary data.</text>
</comment>
<protein>
    <submittedName>
        <fullName evidence="1">Uncharacterized protein</fullName>
    </submittedName>
</protein>
<accession>A0A232FIB7</accession>
<sequence>KFCPTGDLNPHSARGQISTSVRLSRLSSADVVPYKQYNLQPKTQFKCLLHFT</sequence>
<keyword evidence="2" id="KW-1185">Reference proteome</keyword>
<dbReference type="Proteomes" id="UP000215335">
    <property type="component" value="Unassembled WGS sequence"/>
</dbReference>
<proteinExistence type="predicted"/>
<evidence type="ECO:0000313" key="2">
    <source>
        <dbReference type="Proteomes" id="UP000215335"/>
    </source>
</evidence>